<feature type="domain" description="PDZ" evidence="4">
    <location>
        <begin position="195"/>
        <end position="263"/>
    </location>
</feature>
<dbReference type="InterPro" id="IPR051023">
    <property type="entry name" value="PP2A_Regulatory_Subunit_A"/>
</dbReference>
<proteinExistence type="predicted"/>
<dbReference type="PANTHER" id="PTHR10648">
    <property type="entry name" value="SERINE/THREONINE-PROTEIN PHOSPHATASE PP2A 65 KDA REGULATORY SUBUNIT"/>
    <property type="match status" value="1"/>
</dbReference>
<feature type="region of interest" description="Disordered" evidence="3">
    <location>
        <begin position="426"/>
        <end position="460"/>
    </location>
</feature>
<feature type="repeat" description="HEAT" evidence="2">
    <location>
        <begin position="761"/>
        <end position="794"/>
    </location>
</feature>
<feature type="non-terminal residue" evidence="5">
    <location>
        <position position="1199"/>
    </location>
</feature>
<feature type="repeat" description="HEAT" evidence="2">
    <location>
        <begin position="992"/>
        <end position="1030"/>
    </location>
</feature>
<keyword evidence="1" id="KW-0677">Repeat</keyword>
<dbReference type="InParanoid" id="A0A1E7FMC6"/>
<dbReference type="PROSITE" id="PS50077">
    <property type="entry name" value="HEAT_REPEAT"/>
    <property type="match status" value="2"/>
</dbReference>
<evidence type="ECO:0000313" key="6">
    <source>
        <dbReference type="Proteomes" id="UP000095751"/>
    </source>
</evidence>
<evidence type="ECO:0000313" key="5">
    <source>
        <dbReference type="EMBL" id="OEU19319.1"/>
    </source>
</evidence>
<dbReference type="Gene3D" id="2.30.42.10">
    <property type="match status" value="1"/>
</dbReference>
<feature type="compositionally biased region" description="Gly residues" evidence="3">
    <location>
        <begin position="439"/>
        <end position="454"/>
    </location>
</feature>
<reference evidence="5 6" key="1">
    <citation type="submission" date="2016-09" db="EMBL/GenBank/DDBJ databases">
        <title>Extensive genetic diversity and differential bi-allelic expression allows diatom success in the polar Southern Ocean.</title>
        <authorList>
            <consortium name="DOE Joint Genome Institute"/>
            <person name="Mock T."/>
            <person name="Otillar R.P."/>
            <person name="Strauss J."/>
            <person name="Dupont C."/>
            <person name="Frickenhaus S."/>
            <person name="Maumus F."/>
            <person name="Mcmullan M."/>
            <person name="Sanges R."/>
            <person name="Schmutz J."/>
            <person name="Toseland A."/>
            <person name="Valas R."/>
            <person name="Veluchamy A."/>
            <person name="Ward B.J."/>
            <person name="Allen A."/>
            <person name="Barry K."/>
            <person name="Falciatore A."/>
            <person name="Ferrante M."/>
            <person name="Fortunato A.E."/>
            <person name="Gloeckner G."/>
            <person name="Gruber A."/>
            <person name="Hipkin R."/>
            <person name="Janech M."/>
            <person name="Kroth P."/>
            <person name="Leese F."/>
            <person name="Lindquist E."/>
            <person name="Lyon B.R."/>
            <person name="Martin J."/>
            <person name="Mayer C."/>
            <person name="Parker M."/>
            <person name="Quesneville H."/>
            <person name="Raymond J."/>
            <person name="Uhlig C."/>
            <person name="Valentin K.U."/>
            <person name="Worden A.Z."/>
            <person name="Armbrust E.V."/>
            <person name="Bowler C."/>
            <person name="Green B."/>
            <person name="Moulton V."/>
            <person name="Van Oosterhout C."/>
            <person name="Grigoriev I."/>
        </authorList>
    </citation>
    <scope>NUCLEOTIDE SEQUENCE [LARGE SCALE GENOMIC DNA]</scope>
    <source>
        <strain evidence="5 6">CCMP1102</strain>
    </source>
</reference>
<sequence>MAYDTMDGMLPVIENPLDTSISSTGDGYDFEDDLTDTPTIVPDFLPPCTTKRGDNTLAFFRACSGESHIDEEEEGIDLEPATNLDDVTASVLGGGGGTNEDATKSVASVPATISTASSSSTTSNSNTASSMFSNMFSSVKRPSLRNKSFLSSFTRRNKKGFKIEDDVDTVIESEFTSDYQCEPGEYVVMIEREMLGLTVENVLERTVVRTVLVGGPAKKAGAKVGSLIVKVGNVETKNLTHFETIDELRQSQRPLQLVLRQIPDEALRSAREEMGRLIRGSGFGRIIDGEGGPSFPGNTSSPPEMGSIAKDGQQQQQQQHVASIRHINAYSGLIRKRWIEAVNLTPRSKKCEPILRVGEKLIWIMTLFVVGLEREAEKLFAMAKKDESQSTTSPRHSLYNHSAQDYADAAKSASKVLFDFVKNRMDPSRIPPPPPLNSGYGGRGPRGGPMGGRGGRGRGRVGRGMVIPVTGNSQANLIASASSDKLLLQIGDVLQRMRTFLADPTSPPAAMLRGELIACLCDILDADTEMKLSEEENFATTQGGTQGGNAGPIADLGAAGSLLKLIILNCPIMRSPECEQISAEERNIDQEELRRRCSEKKEEYSSIDYHRLHAGNRFLAVVHRLAASRSTSARITACSLGPVLWSRLDFPHQLQLRGVITRALHDVEVIVRKSTATVLHEIAELVYDSRCVPWLVLMCERAMTDPEPQLRSAAMTLTWHLAEHLPNAFLGDASKGSQYLRRLPSREDPIFADVYLLQCKLLPVATRLAEDRAPHVRLAVAAQCERLCDALGDHWSSVIIDVLVALLSDSDERVRGEAVLCVPRLADIVLLSSPPGVVPAGESSVLDALLPAAIRLQKDPCSSVRVALATAAGELLTLLVGLQRAGEQPSKEQSDMGGRRSIRYEKRHVDERLIPLVQRLLHDPDPEVTSSALRAVTNASRGTTKDSRPRFDTEEDDAISITSMQSQTTSSTIDKNDPVFLPVLSEEQVLRLLPTLSELANSKQWRVRQSAVEIVPALLGCTDKFETRAEIARMCIRLTNDRVDAVRKTAAECLCLGGTGLGSHGEDVSGEWITALVIPQMQACAKNPDYRQRLLCLKMVEVILMNNICPTKWKDESANAEGKNTPMRELLKLTLSLADDRIANVRLNVGLVLGTVVHVFGEDECRVIKYALLQQLKKEKMEGRRDRDVDYYATKCLER</sequence>
<dbReference type="GO" id="GO:0005829">
    <property type="term" value="C:cytosol"/>
    <property type="evidence" value="ECO:0007669"/>
    <property type="project" value="TreeGrafter"/>
</dbReference>
<evidence type="ECO:0000259" key="4">
    <source>
        <dbReference type="PROSITE" id="PS50106"/>
    </source>
</evidence>
<dbReference type="AlphaFoldDB" id="A0A1E7FMC6"/>
<gene>
    <name evidence="5" type="ORF">FRACYDRAFT_167614</name>
</gene>
<feature type="region of interest" description="Disordered" evidence="3">
    <location>
        <begin position="289"/>
        <end position="317"/>
    </location>
</feature>
<dbReference type="GO" id="GO:0019888">
    <property type="term" value="F:protein phosphatase regulator activity"/>
    <property type="evidence" value="ECO:0007669"/>
    <property type="project" value="TreeGrafter"/>
</dbReference>
<dbReference type="InterPro" id="IPR021133">
    <property type="entry name" value="HEAT_type_2"/>
</dbReference>
<dbReference type="EMBL" id="KV784355">
    <property type="protein sequence ID" value="OEU19319.1"/>
    <property type="molecule type" value="Genomic_DNA"/>
</dbReference>
<dbReference type="SUPFAM" id="SSF50156">
    <property type="entry name" value="PDZ domain-like"/>
    <property type="match status" value="1"/>
</dbReference>
<dbReference type="Pfam" id="PF00595">
    <property type="entry name" value="PDZ"/>
    <property type="match status" value="1"/>
</dbReference>
<dbReference type="SMART" id="SM00228">
    <property type="entry name" value="PDZ"/>
    <property type="match status" value="1"/>
</dbReference>
<dbReference type="Proteomes" id="UP000095751">
    <property type="component" value="Unassembled WGS sequence"/>
</dbReference>
<name>A0A1E7FMC6_9STRA</name>
<dbReference type="OrthoDB" id="340346at2759"/>
<evidence type="ECO:0000256" key="1">
    <source>
        <dbReference type="ARBA" id="ARBA00022737"/>
    </source>
</evidence>
<accession>A0A1E7FMC6</accession>
<keyword evidence="6" id="KW-1185">Reference proteome</keyword>
<dbReference type="InterPro" id="IPR016024">
    <property type="entry name" value="ARM-type_fold"/>
</dbReference>
<dbReference type="PANTHER" id="PTHR10648:SF4">
    <property type="entry name" value="PROTEIN PHOSPHATASE 2 (FORMERLY 2A), REGULATORY SUBUNIT A, BETA ISOFORM-RELATED"/>
    <property type="match status" value="1"/>
</dbReference>
<dbReference type="GO" id="GO:0005634">
    <property type="term" value="C:nucleus"/>
    <property type="evidence" value="ECO:0007669"/>
    <property type="project" value="TreeGrafter"/>
</dbReference>
<protein>
    <submittedName>
        <fullName evidence="5">ARM repeat-containing protein</fullName>
    </submittedName>
</protein>
<dbReference type="KEGG" id="fcy:FRACYDRAFT_167614"/>
<dbReference type="InterPro" id="IPR036034">
    <property type="entry name" value="PDZ_sf"/>
</dbReference>
<evidence type="ECO:0000256" key="3">
    <source>
        <dbReference type="SAM" id="MobiDB-lite"/>
    </source>
</evidence>
<dbReference type="Gene3D" id="1.25.10.10">
    <property type="entry name" value="Leucine-rich Repeat Variant"/>
    <property type="match status" value="1"/>
</dbReference>
<organism evidence="5 6">
    <name type="scientific">Fragilariopsis cylindrus CCMP1102</name>
    <dbReference type="NCBI Taxonomy" id="635003"/>
    <lineage>
        <taxon>Eukaryota</taxon>
        <taxon>Sar</taxon>
        <taxon>Stramenopiles</taxon>
        <taxon>Ochrophyta</taxon>
        <taxon>Bacillariophyta</taxon>
        <taxon>Bacillariophyceae</taxon>
        <taxon>Bacillariophycidae</taxon>
        <taxon>Bacillariales</taxon>
        <taxon>Bacillariaceae</taxon>
        <taxon>Fragilariopsis</taxon>
    </lineage>
</organism>
<dbReference type="InterPro" id="IPR011989">
    <property type="entry name" value="ARM-like"/>
</dbReference>
<dbReference type="InterPro" id="IPR001478">
    <property type="entry name" value="PDZ"/>
</dbReference>
<evidence type="ECO:0000256" key="2">
    <source>
        <dbReference type="PROSITE-ProRule" id="PRU00103"/>
    </source>
</evidence>
<dbReference type="PROSITE" id="PS50106">
    <property type="entry name" value="PDZ"/>
    <property type="match status" value="1"/>
</dbReference>
<dbReference type="GO" id="GO:0000159">
    <property type="term" value="C:protein phosphatase type 2A complex"/>
    <property type="evidence" value="ECO:0007669"/>
    <property type="project" value="TreeGrafter"/>
</dbReference>
<dbReference type="SUPFAM" id="SSF48371">
    <property type="entry name" value="ARM repeat"/>
    <property type="match status" value="1"/>
</dbReference>